<keyword evidence="2" id="KW-1185">Reference proteome</keyword>
<dbReference type="AlphaFoldDB" id="A0A0E0LAZ0"/>
<name>A0A0E0LAZ0_ORYPU</name>
<dbReference type="HOGENOM" id="CLU_089103_0_0_1"/>
<dbReference type="Proteomes" id="UP000026962">
    <property type="component" value="Chromosome 6"/>
</dbReference>
<dbReference type="PANTHER" id="PTHR35832:SF10">
    <property type="entry name" value="OS06G0314501 PROTEIN"/>
    <property type="match status" value="1"/>
</dbReference>
<protein>
    <submittedName>
        <fullName evidence="1">Uncharacterized protein</fullName>
    </submittedName>
</protein>
<dbReference type="OMA" id="DAETSWP"/>
<evidence type="ECO:0000313" key="1">
    <source>
        <dbReference type="EnsemblPlants" id="OPUNC06G11900.1"/>
    </source>
</evidence>
<organism evidence="1">
    <name type="scientific">Oryza punctata</name>
    <name type="common">Red rice</name>
    <dbReference type="NCBI Taxonomy" id="4537"/>
    <lineage>
        <taxon>Eukaryota</taxon>
        <taxon>Viridiplantae</taxon>
        <taxon>Streptophyta</taxon>
        <taxon>Embryophyta</taxon>
        <taxon>Tracheophyta</taxon>
        <taxon>Spermatophyta</taxon>
        <taxon>Magnoliopsida</taxon>
        <taxon>Liliopsida</taxon>
        <taxon>Poales</taxon>
        <taxon>Poaceae</taxon>
        <taxon>BOP clade</taxon>
        <taxon>Oryzoideae</taxon>
        <taxon>Oryzeae</taxon>
        <taxon>Oryzinae</taxon>
        <taxon>Oryza</taxon>
    </lineage>
</organism>
<dbReference type="Gramene" id="OPUNC06G11900.1">
    <property type="protein sequence ID" value="OPUNC06G11900.1"/>
    <property type="gene ID" value="OPUNC06G11900"/>
</dbReference>
<proteinExistence type="predicted"/>
<dbReference type="EnsemblPlants" id="OPUNC06G11900.1">
    <property type="protein sequence ID" value="OPUNC06G11900.1"/>
    <property type="gene ID" value="OPUNC06G11900"/>
</dbReference>
<reference evidence="1" key="2">
    <citation type="submission" date="2018-05" db="EMBL/GenBank/DDBJ databases">
        <title>OpunRS2 (Oryza punctata Reference Sequence Version 2).</title>
        <authorList>
            <person name="Zhang J."/>
            <person name="Kudrna D."/>
            <person name="Lee S."/>
            <person name="Talag J."/>
            <person name="Welchert J."/>
            <person name="Wing R.A."/>
        </authorList>
    </citation>
    <scope>NUCLEOTIDE SEQUENCE [LARGE SCALE GENOMIC DNA]</scope>
</reference>
<sequence length="218" mass="24518">MALWVAIVTLGAQIKRMVGTGKREREKVRLLREQAENTRKILKLLEDEHRPLLTPQDPAIAGVLTGLRGALGDISSSPEKNPGELHALDERISSILQQYHHYKNNHITNNIHQEAPPTMVALWQQGGTNSGGDWGRLVREIVDDARVTVQGVWHTTHNVEEVLHVAQLMQQVADLMERPRAASRLMWDAETSWPLLNNDLRDALQDTRWVVCTASGIT</sequence>
<evidence type="ECO:0000313" key="2">
    <source>
        <dbReference type="Proteomes" id="UP000026962"/>
    </source>
</evidence>
<accession>A0A0E0LAZ0</accession>
<reference evidence="1" key="1">
    <citation type="submission" date="2015-04" db="UniProtKB">
        <authorList>
            <consortium name="EnsemblPlants"/>
        </authorList>
    </citation>
    <scope>IDENTIFICATION</scope>
</reference>
<dbReference type="PANTHER" id="PTHR35832">
    <property type="entry name" value="OS12G0248400 PROTEIN-RELATED"/>
    <property type="match status" value="1"/>
</dbReference>